<keyword evidence="1" id="KW-0001">2Fe-2S</keyword>
<dbReference type="GO" id="GO:0046872">
    <property type="term" value="F:metal ion binding"/>
    <property type="evidence" value="ECO:0007669"/>
    <property type="project" value="UniProtKB-KW"/>
</dbReference>
<evidence type="ECO:0000256" key="4">
    <source>
        <dbReference type="ARBA" id="ARBA00023014"/>
    </source>
</evidence>
<dbReference type="InterPro" id="IPR017941">
    <property type="entry name" value="Rieske_2Fe-2S"/>
</dbReference>
<evidence type="ECO:0000313" key="8">
    <source>
        <dbReference type="EMBL" id="GAX91279.1"/>
    </source>
</evidence>
<dbReference type="PANTHER" id="PTHR21496">
    <property type="entry name" value="FERREDOXIN-RELATED"/>
    <property type="match status" value="1"/>
</dbReference>
<evidence type="ECO:0000313" key="9">
    <source>
        <dbReference type="Proteomes" id="UP000217785"/>
    </source>
</evidence>
<sequence length="121" mass="13870">MNEVKAIRWFPVLTLDDLWEGEMIDVDVEGEKVLLIHLAGEKIVAYQGICPHQEILLADGELKDDILTCTAHRWQFDAGTGEGVNPKNCQLYRYEVKVEDEQVFVGFPEGETRRYNRCTAQ</sequence>
<dbReference type="GO" id="GO:0016705">
    <property type="term" value="F:oxidoreductase activity, acting on paired donors, with incorporation or reduction of molecular oxygen"/>
    <property type="evidence" value="ECO:0007669"/>
    <property type="project" value="UniProtKB-ARBA"/>
</dbReference>
<dbReference type="GO" id="GO:0051537">
    <property type="term" value="F:2 iron, 2 sulfur cluster binding"/>
    <property type="evidence" value="ECO:0007669"/>
    <property type="project" value="UniProtKB-KW"/>
</dbReference>
<comment type="cofactor">
    <cofactor evidence="5">
        <name>[2Fe-2S] cluster</name>
        <dbReference type="ChEBI" id="CHEBI:190135"/>
    </cofactor>
</comment>
<organism evidence="8 9">
    <name type="scientific">Effusibacillus lacus</name>
    <dbReference type="NCBI Taxonomy" id="1348429"/>
    <lineage>
        <taxon>Bacteria</taxon>
        <taxon>Bacillati</taxon>
        <taxon>Bacillota</taxon>
        <taxon>Bacilli</taxon>
        <taxon>Bacillales</taxon>
        <taxon>Alicyclobacillaceae</taxon>
        <taxon>Effusibacillus</taxon>
    </lineage>
</organism>
<keyword evidence="4" id="KW-0411">Iron-sulfur</keyword>
<evidence type="ECO:0000256" key="1">
    <source>
        <dbReference type="ARBA" id="ARBA00022714"/>
    </source>
</evidence>
<dbReference type="InterPro" id="IPR036922">
    <property type="entry name" value="Rieske_2Fe-2S_sf"/>
</dbReference>
<proteinExistence type="inferred from homology"/>
<protein>
    <submittedName>
        <fullName evidence="8">(2Fe-2S)-binding protein</fullName>
    </submittedName>
</protein>
<dbReference type="EMBL" id="BDUF01000086">
    <property type="protein sequence ID" value="GAX91279.1"/>
    <property type="molecule type" value="Genomic_DNA"/>
</dbReference>
<reference evidence="9" key="1">
    <citation type="submission" date="2017-07" db="EMBL/GenBank/DDBJ databases">
        <title>Draft genome sequence of Effusibacillus lacus strain skLN1.</title>
        <authorList>
            <person name="Watanabe M."/>
            <person name="Kojima H."/>
            <person name="Fukui M."/>
        </authorList>
    </citation>
    <scope>NUCLEOTIDE SEQUENCE [LARGE SCALE GENOMIC DNA]</scope>
    <source>
        <strain evidence="9">skLN1</strain>
    </source>
</reference>
<accession>A0A292YQU0</accession>
<dbReference type="Pfam" id="PF00355">
    <property type="entry name" value="Rieske"/>
    <property type="match status" value="1"/>
</dbReference>
<evidence type="ECO:0000256" key="5">
    <source>
        <dbReference type="ARBA" id="ARBA00034078"/>
    </source>
</evidence>
<dbReference type="SUPFAM" id="SSF50022">
    <property type="entry name" value="ISP domain"/>
    <property type="match status" value="1"/>
</dbReference>
<dbReference type="Gene3D" id="2.102.10.10">
    <property type="entry name" value="Rieske [2Fe-2S] iron-sulphur domain"/>
    <property type="match status" value="1"/>
</dbReference>
<dbReference type="Proteomes" id="UP000217785">
    <property type="component" value="Unassembled WGS sequence"/>
</dbReference>
<comment type="similarity">
    <text evidence="6">Belongs to the bacterial ring-hydroxylating dioxygenase ferredoxin component family.</text>
</comment>
<keyword evidence="2" id="KW-0479">Metal-binding</keyword>
<feature type="domain" description="Rieske" evidence="7">
    <location>
        <begin position="10"/>
        <end position="105"/>
    </location>
</feature>
<evidence type="ECO:0000256" key="3">
    <source>
        <dbReference type="ARBA" id="ARBA00023004"/>
    </source>
</evidence>
<dbReference type="PROSITE" id="PS51296">
    <property type="entry name" value="RIESKE"/>
    <property type="match status" value="1"/>
</dbReference>
<gene>
    <name evidence="8" type="ORF">EFBL_2945</name>
</gene>
<keyword evidence="9" id="KW-1185">Reference proteome</keyword>
<comment type="caution">
    <text evidence="8">The sequence shown here is derived from an EMBL/GenBank/DDBJ whole genome shotgun (WGS) entry which is preliminary data.</text>
</comment>
<evidence type="ECO:0000256" key="2">
    <source>
        <dbReference type="ARBA" id="ARBA00022723"/>
    </source>
</evidence>
<keyword evidence="3" id="KW-0408">Iron</keyword>
<evidence type="ECO:0000256" key="6">
    <source>
        <dbReference type="ARBA" id="ARBA00038001"/>
    </source>
</evidence>
<dbReference type="GO" id="GO:0004497">
    <property type="term" value="F:monooxygenase activity"/>
    <property type="evidence" value="ECO:0007669"/>
    <property type="project" value="UniProtKB-ARBA"/>
</dbReference>
<dbReference type="AlphaFoldDB" id="A0A292YQU0"/>
<name>A0A292YQU0_9BACL</name>
<dbReference type="PANTHER" id="PTHR21496:SF0">
    <property type="entry name" value="RIESKE DOMAIN-CONTAINING PROTEIN"/>
    <property type="match status" value="1"/>
</dbReference>
<evidence type="ECO:0000259" key="7">
    <source>
        <dbReference type="PROSITE" id="PS51296"/>
    </source>
</evidence>